<name>A0A8J9YMB6_9NEOP</name>
<feature type="region of interest" description="Disordered" evidence="1">
    <location>
        <begin position="173"/>
        <end position="206"/>
    </location>
</feature>
<evidence type="ECO:0000313" key="2">
    <source>
        <dbReference type="EMBL" id="CAH0731925.1"/>
    </source>
</evidence>
<gene>
    <name evidence="2" type="ORF">BINO364_LOCUS16688</name>
</gene>
<dbReference type="AlphaFoldDB" id="A0A8J9YMB6"/>
<dbReference type="Proteomes" id="UP000838878">
    <property type="component" value="Chromosome 9"/>
</dbReference>
<evidence type="ECO:0000313" key="3">
    <source>
        <dbReference type="Proteomes" id="UP000838878"/>
    </source>
</evidence>
<proteinExistence type="predicted"/>
<accession>A0A8J9YMB6</accession>
<dbReference type="OrthoDB" id="7287770at2759"/>
<feature type="non-terminal residue" evidence="2">
    <location>
        <position position="237"/>
    </location>
</feature>
<evidence type="ECO:0000256" key="1">
    <source>
        <dbReference type="SAM" id="MobiDB-lite"/>
    </source>
</evidence>
<reference evidence="2" key="1">
    <citation type="submission" date="2021-12" db="EMBL/GenBank/DDBJ databases">
        <authorList>
            <person name="Martin H S."/>
        </authorList>
    </citation>
    <scope>NUCLEOTIDE SEQUENCE</scope>
</reference>
<organism evidence="2 3">
    <name type="scientific">Brenthis ino</name>
    <name type="common">lesser marbled fritillary</name>
    <dbReference type="NCBI Taxonomy" id="405034"/>
    <lineage>
        <taxon>Eukaryota</taxon>
        <taxon>Metazoa</taxon>
        <taxon>Ecdysozoa</taxon>
        <taxon>Arthropoda</taxon>
        <taxon>Hexapoda</taxon>
        <taxon>Insecta</taxon>
        <taxon>Pterygota</taxon>
        <taxon>Neoptera</taxon>
        <taxon>Endopterygota</taxon>
        <taxon>Lepidoptera</taxon>
        <taxon>Glossata</taxon>
        <taxon>Ditrysia</taxon>
        <taxon>Papilionoidea</taxon>
        <taxon>Nymphalidae</taxon>
        <taxon>Heliconiinae</taxon>
        <taxon>Argynnini</taxon>
        <taxon>Brenthis</taxon>
    </lineage>
</organism>
<protein>
    <submittedName>
        <fullName evidence="2">Uncharacterized protein</fullName>
    </submittedName>
</protein>
<keyword evidence="3" id="KW-1185">Reference proteome</keyword>
<sequence>MFVADVRTGALQHKDLSPRRCHHCSHNSTACELPGSPVVCPAGQPFCATVAASPNFTSTLTCAVASELPCSLTFNSKLALEMICICEYHLCNAPYSAQLRNELLNFSAKIPINTTELTVAFLKSSAFVNVTFSELYGVITNSSKANEKSVYETTMNLLTFGGSDEAPRAEALKNEATVPPDDDEDEGEGSGTFEENKSQAAPAAPSSFLPAEENNVSCLSLNKLLLLITSSYFLVIL</sequence>
<dbReference type="CDD" id="cd00117">
    <property type="entry name" value="TFP"/>
    <property type="match status" value="1"/>
</dbReference>
<dbReference type="EMBL" id="OV170229">
    <property type="protein sequence ID" value="CAH0731925.1"/>
    <property type="molecule type" value="Genomic_DNA"/>
</dbReference>